<dbReference type="InterPro" id="IPR036986">
    <property type="entry name" value="S4_RNA-bd_sf"/>
</dbReference>
<dbReference type="InterPro" id="IPR047048">
    <property type="entry name" value="TlyA"/>
</dbReference>
<dbReference type="Pfam" id="PF01479">
    <property type="entry name" value="S4"/>
    <property type="match status" value="1"/>
</dbReference>
<dbReference type="EMBL" id="CP001818">
    <property type="protein sequence ID" value="ACZ19134.1"/>
    <property type="molecule type" value="Genomic_DNA"/>
</dbReference>
<dbReference type="SMART" id="SM00363">
    <property type="entry name" value="S4"/>
    <property type="match status" value="1"/>
</dbReference>
<dbReference type="InterPro" id="IPR002942">
    <property type="entry name" value="S4_RNA-bd"/>
</dbReference>
<sequence>MVRLDALLVKRGLARSRDEARELIETGLVRIDGLVASKGSTMVGTEVNVSVQRGTEERWVSRGAYKLLRALEVFQLDPFGRICVDVGASTGGFTQVLLRRGASRVYSVDVGYGQMAWEVRNDPRVVVMERTNARHLSPSLIPEPCQMGVCDASFISLKLIMPPMLSVMDSWCDVVTLVKPQFEVGRERVGKKGVVRDPALHMEVLVDMIRFVEKLPGWWVANLTYSPIRGPEGNIEFLMHVRPGSAPDGWELSEAQVEELVQRAHGEVT</sequence>
<dbReference type="InterPro" id="IPR002877">
    <property type="entry name" value="RNA_MeTrfase_FtsJ_dom"/>
</dbReference>
<proteinExistence type="inferred from homology"/>
<dbReference type="STRING" id="525903.Taci_0901"/>
<dbReference type="Gene3D" id="3.40.50.150">
    <property type="entry name" value="Vaccinia Virus protein VP39"/>
    <property type="match status" value="1"/>
</dbReference>
<keyword evidence="6" id="KW-1185">Reference proteome</keyword>
<dbReference type="PIRSF" id="PIRSF005578">
    <property type="entry name" value="TlyA"/>
    <property type="match status" value="1"/>
</dbReference>
<dbReference type="CDD" id="cd02440">
    <property type="entry name" value="AdoMet_MTases"/>
    <property type="match status" value="1"/>
</dbReference>
<dbReference type="HOGENOM" id="CLU_058015_1_0_0"/>
<dbReference type="SUPFAM" id="SSF53335">
    <property type="entry name" value="S-adenosyl-L-methionine-dependent methyltransferases"/>
    <property type="match status" value="1"/>
</dbReference>
<dbReference type="Gene3D" id="3.10.290.10">
    <property type="entry name" value="RNA-binding S4 domain"/>
    <property type="match status" value="1"/>
</dbReference>
<evidence type="ECO:0000259" key="4">
    <source>
        <dbReference type="SMART" id="SM00363"/>
    </source>
</evidence>
<dbReference type="SUPFAM" id="SSF55174">
    <property type="entry name" value="Alpha-L RNA-binding motif"/>
    <property type="match status" value="1"/>
</dbReference>
<comment type="similarity">
    <text evidence="2">Belongs to the TlyA family.</text>
</comment>
<organism evidence="5 6">
    <name type="scientific">Thermanaerovibrio acidaminovorans (strain ATCC 49978 / DSM 6589 / Su883)</name>
    <name type="common">Selenomonas acidaminovorans</name>
    <dbReference type="NCBI Taxonomy" id="525903"/>
    <lineage>
        <taxon>Bacteria</taxon>
        <taxon>Thermotogati</taxon>
        <taxon>Synergistota</taxon>
        <taxon>Synergistia</taxon>
        <taxon>Synergistales</taxon>
        <taxon>Synergistaceae</taxon>
        <taxon>Thermanaerovibrio</taxon>
    </lineage>
</organism>
<evidence type="ECO:0000313" key="6">
    <source>
        <dbReference type="Proteomes" id="UP000002030"/>
    </source>
</evidence>
<dbReference type="Pfam" id="PF01728">
    <property type="entry name" value="FtsJ"/>
    <property type="match status" value="1"/>
</dbReference>
<dbReference type="GO" id="GO:0003723">
    <property type="term" value="F:RNA binding"/>
    <property type="evidence" value="ECO:0007669"/>
    <property type="project" value="UniProtKB-KW"/>
</dbReference>
<dbReference type="Proteomes" id="UP000002030">
    <property type="component" value="Chromosome"/>
</dbReference>
<protein>
    <submittedName>
        <fullName evidence="5">Hemolysin A</fullName>
    </submittedName>
</protein>
<name>D1BA31_THEAS</name>
<evidence type="ECO:0000256" key="3">
    <source>
        <dbReference type="PROSITE-ProRule" id="PRU00182"/>
    </source>
</evidence>
<dbReference type="PROSITE" id="PS50889">
    <property type="entry name" value="S4"/>
    <property type="match status" value="1"/>
</dbReference>
<dbReference type="AlphaFoldDB" id="D1BA31"/>
<accession>D1BA31</accession>
<evidence type="ECO:0000256" key="1">
    <source>
        <dbReference type="ARBA" id="ARBA00022884"/>
    </source>
</evidence>
<dbReference type="GO" id="GO:0032259">
    <property type="term" value="P:methylation"/>
    <property type="evidence" value="ECO:0007669"/>
    <property type="project" value="InterPro"/>
</dbReference>
<dbReference type="eggNOG" id="COG1189">
    <property type="taxonomic scope" value="Bacteria"/>
</dbReference>
<dbReference type="KEGG" id="tai:Taci_0901"/>
<evidence type="ECO:0000256" key="2">
    <source>
        <dbReference type="ARBA" id="ARBA00029460"/>
    </source>
</evidence>
<dbReference type="InterPro" id="IPR004538">
    <property type="entry name" value="Hemolysin_A/TlyA"/>
</dbReference>
<dbReference type="OrthoDB" id="9784736at2"/>
<evidence type="ECO:0000313" key="5">
    <source>
        <dbReference type="EMBL" id="ACZ19134.1"/>
    </source>
</evidence>
<dbReference type="GO" id="GO:0008168">
    <property type="term" value="F:methyltransferase activity"/>
    <property type="evidence" value="ECO:0007669"/>
    <property type="project" value="InterPro"/>
</dbReference>
<dbReference type="NCBIfam" id="TIGR00478">
    <property type="entry name" value="tly"/>
    <property type="match status" value="1"/>
</dbReference>
<dbReference type="InterPro" id="IPR029063">
    <property type="entry name" value="SAM-dependent_MTases_sf"/>
</dbReference>
<dbReference type="CDD" id="cd00165">
    <property type="entry name" value="S4"/>
    <property type="match status" value="1"/>
</dbReference>
<keyword evidence="1 3" id="KW-0694">RNA-binding</keyword>
<dbReference type="EnsemblBacteria" id="ACZ19134">
    <property type="protein sequence ID" value="ACZ19134"/>
    <property type="gene ID" value="Taci_0901"/>
</dbReference>
<reference evidence="5 6" key="1">
    <citation type="journal article" date="2009" name="Stand. Genomic Sci.">
        <title>Complete genome sequence of Thermanaerovibrio acidaminovorans type strain (Su883).</title>
        <authorList>
            <person name="Chovatia M."/>
            <person name="Sikorski J."/>
            <person name="Schroder M."/>
            <person name="Lapidus A."/>
            <person name="Nolan M."/>
            <person name="Tice H."/>
            <person name="Glavina Del Rio T."/>
            <person name="Copeland A."/>
            <person name="Cheng J.F."/>
            <person name="Lucas S."/>
            <person name="Chen F."/>
            <person name="Bruce D."/>
            <person name="Goodwin L."/>
            <person name="Pitluck S."/>
            <person name="Ivanova N."/>
            <person name="Mavromatis K."/>
            <person name="Ovchinnikova G."/>
            <person name="Pati A."/>
            <person name="Chen A."/>
            <person name="Palaniappan K."/>
            <person name="Land M."/>
            <person name="Hauser L."/>
            <person name="Chang Y.J."/>
            <person name="Jeffries C.D."/>
            <person name="Chain P."/>
            <person name="Saunders E."/>
            <person name="Detter J.C."/>
            <person name="Brettin T."/>
            <person name="Rohde M."/>
            <person name="Goker M."/>
            <person name="Spring S."/>
            <person name="Bristow J."/>
            <person name="Markowitz V."/>
            <person name="Hugenholtz P."/>
            <person name="Kyrpides N.C."/>
            <person name="Klenk H.P."/>
            <person name="Eisen J.A."/>
        </authorList>
    </citation>
    <scope>NUCLEOTIDE SEQUENCE [LARGE SCALE GENOMIC DNA]</scope>
    <source>
        <strain evidence="6">ATCC 49978 / DSM 6589 / Su883</strain>
    </source>
</reference>
<dbReference type="PANTHER" id="PTHR32319">
    <property type="entry name" value="BACTERIAL HEMOLYSIN-LIKE PROTEIN"/>
    <property type="match status" value="1"/>
</dbReference>
<dbReference type="PANTHER" id="PTHR32319:SF0">
    <property type="entry name" value="BACTERIAL HEMOLYSIN-LIKE PROTEIN"/>
    <property type="match status" value="1"/>
</dbReference>
<dbReference type="PATRIC" id="fig|525903.6.peg.902"/>
<gene>
    <name evidence="5" type="ordered locus">Taci_0901</name>
</gene>
<feature type="domain" description="RNA-binding S4" evidence="4">
    <location>
        <begin position="2"/>
        <end position="66"/>
    </location>
</feature>